<keyword evidence="2" id="KW-1185">Reference proteome</keyword>
<accession>B6G004</accession>
<name>B6G004_PEPHT</name>
<dbReference type="RefSeq" id="WP_006440379.1">
    <property type="nucleotide sequence ID" value="NZ_DS995356.1"/>
</dbReference>
<dbReference type="AlphaFoldDB" id="B6G004"/>
<dbReference type="InterPro" id="IPR014986">
    <property type="entry name" value="XkdN-like"/>
</dbReference>
<evidence type="ECO:0000313" key="1">
    <source>
        <dbReference type="EMBL" id="EEA84832.1"/>
    </source>
</evidence>
<dbReference type="Gene3D" id="3.30.2220.30">
    <property type="match status" value="1"/>
</dbReference>
<reference evidence="1 2" key="2">
    <citation type="submission" date="2008-10" db="EMBL/GenBank/DDBJ databases">
        <title>Draft genome sequence of Clostridium hiranonis (DSM 13275).</title>
        <authorList>
            <person name="Sudarsanam P."/>
            <person name="Ley R."/>
            <person name="Guruge J."/>
            <person name="Turnbaugh P.J."/>
            <person name="Mahowald M."/>
            <person name="Liep D."/>
            <person name="Gordon J."/>
        </authorList>
    </citation>
    <scope>NUCLEOTIDE SEQUENCE [LARGE SCALE GENOMIC DNA]</scope>
    <source>
        <strain evidence="1 2">DSM 13275</strain>
    </source>
</reference>
<dbReference type="HOGENOM" id="CLU_138457_0_0_9"/>
<dbReference type="STRING" id="500633.CLOHIR_01458"/>
<evidence type="ECO:0000313" key="2">
    <source>
        <dbReference type="Proteomes" id="UP000003178"/>
    </source>
</evidence>
<proteinExistence type="predicted"/>
<dbReference type="Proteomes" id="UP000003178">
    <property type="component" value="Unassembled WGS sequence"/>
</dbReference>
<sequence length="150" mass="16828">MANNNKIKAVENKKADALELLMAVDNSNFARAKKQIKMERLSKMIGQDFIVTIEEILPACAEAILDVCMEIKADGSVKMSSRKLQNMTIIESVLYNGASLFKNERLMKKFGVRIPTDLLEKITTKNEREELYNLIEGLGGGEVLFSDVKN</sequence>
<dbReference type="EMBL" id="ABWP01000060">
    <property type="protein sequence ID" value="EEA84832.1"/>
    <property type="molecule type" value="Genomic_DNA"/>
</dbReference>
<dbReference type="Pfam" id="PF08890">
    <property type="entry name" value="Phage_TAC_5"/>
    <property type="match status" value="1"/>
</dbReference>
<comment type="caution">
    <text evidence="1">The sequence shown here is derived from an EMBL/GenBank/DDBJ whole genome shotgun (WGS) entry which is preliminary data.</text>
</comment>
<organism evidence="1 2">
    <name type="scientific">Peptacetobacter hiranonis (strain DSM 13275 / JCM 10541 / KCTC 15199 / TO-931)</name>
    <name type="common">Clostridium hiranonis</name>
    <dbReference type="NCBI Taxonomy" id="500633"/>
    <lineage>
        <taxon>Bacteria</taxon>
        <taxon>Bacillati</taxon>
        <taxon>Bacillota</taxon>
        <taxon>Clostridia</taxon>
        <taxon>Peptostreptococcales</taxon>
        <taxon>Peptostreptococcaceae</taxon>
        <taxon>Peptacetobacter</taxon>
    </lineage>
</organism>
<dbReference type="InterPro" id="IPR038559">
    <property type="entry name" value="XkdN-like_sf"/>
</dbReference>
<reference evidence="1 2" key="1">
    <citation type="submission" date="2008-09" db="EMBL/GenBank/DDBJ databases">
        <authorList>
            <person name="Fulton L."/>
            <person name="Clifton S."/>
            <person name="Fulton B."/>
            <person name="Xu J."/>
            <person name="Minx P."/>
            <person name="Pepin K.H."/>
            <person name="Johnson M."/>
            <person name="Thiruvilangam P."/>
            <person name="Bhonagiri V."/>
            <person name="Nash W.E."/>
            <person name="Mardis E.R."/>
            <person name="Wilson R.K."/>
        </authorList>
    </citation>
    <scope>NUCLEOTIDE SEQUENCE [LARGE SCALE GENOMIC DNA]</scope>
    <source>
        <strain evidence="1 2">DSM 13275</strain>
    </source>
</reference>
<gene>
    <name evidence="1" type="ORF">CLOHIR_01458</name>
</gene>
<protein>
    <recommendedName>
        <fullName evidence="3">Phage XkdN-like protein</fullName>
    </recommendedName>
</protein>
<evidence type="ECO:0008006" key="3">
    <source>
        <dbReference type="Google" id="ProtNLM"/>
    </source>
</evidence>